<protein>
    <recommendedName>
        <fullName evidence="5">MT-A70-domain-containing protein</fullName>
    </recommendedName>
</protein>
<comment type="caution">
    <text evidence="3">The sequence shown here is derived from an EMBL/GenBank/DDBJ whole genome shotgun (WGS) entry which is preliminary data.</text>
</comment>
<dbReference type="InterPro" id="IPR007757">
    <property type="entry name" value="MT-A70-like"/>
</dbReference>
<gene>
    <name evidence="3" type="ORF">N7498_008672</name>
</gene>
<keyword evidence="4" id="KW-1185">Reference proteome</keyword>
<evidence type="ECO:0000313" key="3">
    <source>
        <dbReference type="EMBL" id="KAJ5195234.1"/>
    </source>
</evidence>
<reference evidence="3" key="1">
    <citation type="submission" date="2022-12" db="EMBL/GenBank/DDBJ databases">
        <authorList>
            <person name="Petersen C."/>
        </authorList>
    </citation>
    <scope>NUCLEOTIDE SEQUENCE</scope>
    <source>
        <strain evidence="3">IBT 15544</strain>
    </source>
</reference>
<dbReference type="Pfam" id="PF05063">
    <property type="entry name" value="MT-A70"/>
    <property type="match status" value="1"/>
</dbReference>
<proteinExistence type="inferred from homology"/>
<dbReference type="Proteomes" id="UP001150904">
    <property type="component" value="Unassembled WGS sequence"/>
</dbReference>
<dbReference type="RefSeq" id="XP_058305722.1">
    <property type="nucleotide sequence ID" value="XM_058455734.1"/>
</dbReference>
<evidence type="ECO:0000313" key="4">
    <source>
        <dbReference type="Proteomes" id="UP001150904"/>
    </source>
</evidence>
<evidence type="ECO:0000256" key="2">
    <source>
        <dbReference type="SAM" id="MobiDB-lite"/>
    </source>
</evidence>
<dbReference type="GeneID" id="83183035"/>
<dbReference type="OrthoDB" id="61116at2759"/>
<dbReference type="PANTHER" id="PTHR12829">
    <property type="entry name" value="N6-ADENOSINE-METHYLTRANSFERASE"/>
    <property type="match status" value="1"/>
</dbReference>
<evidence type="ECO:0008006" key="5">
    <source>
        <dbReference type="Google" id="ProtNLM"/>
    </source>
</evidence>
<comment type="similarity">
    <text evidence="1">Belongs to the MT-A70-like family.</text>
</comment>
<feature type="region of interest" description="Disordered" evidence="2">
    <location>
        <begin position="36"/>
        <end position="59"/>
    </location>
</feature>
<feature type="region of interest" description="Disordered" evidence="2">
    <location>
        <begin position="122"/>
        <end position="155"/>
    </location>
</feature>
<dbReference type="EMBL" id="JAPQKR010000015">
    <property type="protein sequence ID" value="KAJ5195234.1"/>
    <property type="molecule type" value="Genomic_DNA"/>
</dbReference>
<dbReference type="GO" id="GO:0008168">
    <property type="term" value="F:methyltransferase activity"/>
    <property type="evidence" value="ECO:0007669"/>
    <property type="project" value="TreeGrafter"/>
</dbReference>
<evidence type="ECO:0000256" key="1">
    <source>
        <dbReference type="PROSITE-ProRule" id="PRU00489"/>
    </source>
</evidence>
<accession>A0A9W9MB11</accession>
<dbReference type="GO" id="GO:0005634">
    <property type="term" value="C:nucleus"/>
    <property type="evidence" value="ECO:0007669"/>
    <property type="project" value="TreeGrafter"/>
</dbReference>
<sequence>MTSLEDPSILYQNKDNTVLIIDIPTSIAQAQELNSFTADPREDTSPLDSLDSEPGRGVSRKHLLSSQPLELPYPSSCEPKTEVARARLLERVPPSERLFHDEIQLLLQSALRDIENGYSGGQWCLPRRTSDEERTRTRKRGPESDHSALRKRSSGLLRDSSTSKFALDDRDFASIRPPVILSSTSINAFESIAELDGVVKNPSSRAAILTIDSPDEGIDGASSEYIIPPRSHFAHCTIPLSETQDSLPLESPIPGLPPNELFNLILLDPPWPNRSVRRSGHYHTHPYELLTQRLRNIFHVHAYHQSSSSKDTATLDPLHLNTNEISVAAIWITNSEKSRQTAYEALTSTGFAIHEEWVWIKTTVDGQPIIPLDGLWRKPYEILVIGRRTPVAASTSNESYETGSRYLPKRRVIAAVPDVHSRKPNLKAVFERVFFTSESSVESYAALEVFARNLTAGWWACGNEVLKFNARECWVER</sequence>
<dbReference type="PROSITE" id="PS51143">
    <property type="entry name" value="MT_A70"/>
    <property type="match status" value="1"/>
</dbReference>
<reference evidence="3" key="2">
    <citation type="journal article" date="2023" name="IMA Fungus">
        <title>Comparative genomic study of the Penicillium genus elucidates a diverse pangenome and 15 lateral gene transfer events.</title>
        <authorList>
            <person name="Petersen C."/>
            <person name="Sorensen T."/>
            <person name="Nielsen M.R."/>
            <person name="Sondergaard T.E."/>
            <person name="Sorensen J.L."/>
            <person name="Fitzpatrick D.A."/>
            <person name="Frisvad J.C."/>
            <person name="Nielsen K.L."/>
        </authorList>
    </citation>
    <scope>NUCLEOTIDE SEQUENCE</scope>
    <source>
        <strain evidence="3">IBT 15544</strain>
    </source>
</reference>
<dbReference type="PANTHER" id="PTHR12829:SF4">
    <property type="entry name" value="N(6)-ADENINE-SPECIFIC METHYLTRANSFERASE METTL4"/>
    <property type="match status" value="1"/>
</dbReference>
<organism evidence="3 4">
    <name type="scientific">Penicillium cinerascens</name>
    <dbReference type="NCBI Taxonomy" id="70096"/>
    <lineage>
        <taxon>Eukaryota</taxon>
        <taxon>Fungi</taxon>
        <taxon>Dikarya</taxon>
        <taxon>Ascomycota</taxon>
        <taxon>Pezizomycotina</taxon>
        <taxon>Eurotiomycetes</taxon>
        <taxon>Eurotiomycetidae</taxon>
        <taxon>Eurotiales</taxon>
        <taxon>Aspergillaceae</taxon>
        <taxon>Penicillium</taxon>
    </lineage>
</organism>
<feature type="compositionally biased region" description="Basic and acidic residues" evidence="2">
    <location>
        <begin position="128"/>
        <end position="148"/>
    </location>
</feature>
<dbReference type="AlphaFoldDB" id="A0A9W9MB11"/>
<name>A0A9W9MB11_9EURO</name>